<gene>
    <name evidence="2" type="ORF">CYLTODRAFT_148302</name>
</gene>
<evidence type="ECO:0000256" key="1">
    <source>
        <dbReference type="SAM" id="MobiDB-lite"/>
    </source>
</evidence>
<reference evidence="2 3" key="1">
    <citation type="journal article" date="2015" name="Fungal Genet. Biol.">
        <title>Evolution of novel wood decay mechanisms in Agaricales revealed by the genome sequences of Fistulina hepatica and Cylindrobasidium torrendii.</title>
        <authorList>
            <person name="Floudas D."/>
            <person name="Held B.W."/>
            <person name="Riley R."/>
            <person name="Nagy L.G."/>
            <person name="Koehler G."/>
            <person name="Ransdell A.S."/>
            <person name="Younus H."/>
            <person name="Chow J."/>
            <person name="Chiniquy J."/>
            <person name="Lipzen A."/>
            <person name="Tritt A."/>
            <person name="Sun H."/>
            <person name="Haridas S."/>
            <person name="LaButti K."/>
            <person name="Ohm R.A."/>
            <person name="Kues U."/>
            <person name="Blanchette R.A."/>
            <person name="Grigoriev I.V."/>
            <person name="Minto R.E."/>
            <person name="Hibbett D.S."/>
        </authorList>
    </citation>
    <scope>NUCLEOTIDE SEQUENCE [LARGE SCALE GENOMIC DNA]</scope>
    <source>
        <strain evidence="2 3">FP15055 ss-10</strain>
    </source>
</reference>
<dbReference type="Proteomes" id="UP000054007">
    <property type="component" value="Unassembled WGS sequence"/>
</dbReference>
<dbReference type="AlphaFoldDB" id="A0A0D7BKH9"/>
<feature type="compositionally biased region" description="Basic and acidic residues" evidence="1">
    <location>
        <begin position="69"/>
        <end position="105"/>
    </location>
</feature>
<name>A0A0D7BKH9_9AGAR</name>
<organism evidence="2 3">
    <name type="scientific">Cylindrobasidium torrendii FP15055 ss-10</name>
    <dbReference type="NCBI Taxonomy" id="1314674"/>
    <lineage>
        <taxon>Eukaryota</taxon>
        <taxon>Fungi</taxon>
        <taxon>Dikarya</taxon>
        <taxon>Basidiomycota</taxon>
        <taxon>Agaricomycotina</taxon>
        <taxon>Agaricomycetes</taxon>
        <taxon>Agaricomycetidae</taxon>
        <taxon>Agaricales</taxon>
        <taxon>Marasmiineae</taxon>
        <taxon>Physalacriaceae</taxon>
        <taxon>Cylindrobasidium</taxon>
    </lineage>
</organism>
<feature type="region of interest" description="Disordered" evidence="1">
    <location>
        <begin position="64"/>
        <end position="105"/>
    </location>
</feature>
<feature type="region of interest" description="Disordered" evidence="1">
    <location>
        <begin position="19"/>
        <end position="40"/>
    </location>
</feature>
<dbReference type="STRING" id="1314674.A0A0D7BKH9"/>
<sequence length="269" mass="29239">MPCSRSNTFDASIMSWAAAVQPGSPAPPSPATPATGKSAYTPTSAHQFDLTALGYTSVFVHLPKTPTTPDHEKDNKRLPLSEKTRQKARRGDGYVRLDNNESDREDNYYLHPDLKYNKQSLDITCDGPSSDGTSPSRRQPVFGLSRARIARRQAMSTAAVPARSGKNLPPSLMNELLLLQFTSGGKIDAHMARALEQGAVADNKGGVYWDEEFVPLVSAPKKDRSGKDKKKRPAPLNIIPPNDPNVVPALPTAATTKKTGKVRAFFSRS</sequence>
<keyword evidence="3" id="KW-1185">Reference proteome</keyword>
<accession>A0A0D7BKH9</accession>
<protein>
    <submittedName>
        <fullName evidence="2">Uncharacterized protein</fullName>
    </submittedName>
</protein>
<feature type="region of interest" description="Disordered" evidence="1">
    <location>
        <begin position="220"/>
        <end position="254"/>
    </location>
</feature>
<dbReference type="EMBL" id="KN880459">
    <property type="protein sequence ID" value="KIY71063.1"/>
    <property type="molecule type" value="Genomic_DNA"/>
</dbReference>
<evidence type="ECO:0000313" key="2">
    <source>
        <dbReference type="EMBL" id="KIY71063.1"/>
    </source>
</evidence>
<evidence type="ECO:0000313" key="3">
    <source>
        <dbReference type="Proteomes" id="UP000054007"/>
    </source>
</evidence>
<feature type="compositionally biased region" description="Low complexity" evidence="1">
    <location>
        <begin position="234"/>
        <end position="254"/>
    </location>
</feature>
<proteinExistence type="predicted"/>
<dbReference type="OrthoDB" id="3233731at2759"/>